<evidence type="ECO:0000313" key="8">
    <source>
        <dbReference type="Proteomes" id="UP000502331"/>
    </source>
</evidence>
<evidence type="ECO:0000259" key="4">
    <source>
        <dbReference type="PROSITE" id="PS51085"/>
    </source>
</evidence>
<dbReference type="SUPFAM" id="SSF63380">
    <property type="entry name" value="Riboflavin synthase domain-like"/>
    <property type="match status" value="1"/>
</dbReference>
<dbReference type="PROSITE" id="PS51340">
    <property type="entry name" value="MOSC"/>
    <property type="match status" value="1"/>
</dbReference>
<dbReference type="InterPro" id="IPR039261">
    <property type="entry name" value="FNR_nucleotide-bd"/>
</dbReference>
<feature type="domain" description="FAD-binding FR-type" evidence="6">
    <location>
        <begin position="262"/>
        <end position="358"/>
    </location>
</feature>
<gene>
    <name evidence="7" type="ORF">D3791_00725</name>
</gene>
<dbReference type="Pfam" id="PF00970">
    <property type="entry name" value="FAD_binding_6"/>
    <property type="match status" value="1"/>
</dbReference>
<dbReference type="InterPro" id="IPR005302">
    <property type="entry name" value="MoCF_Sase_C"/>
</dbReference>
<keyword evidence="2" id="KW-0479">Metal-binding</keyword>
<organism evidence="7 8">
    <name type="scientific">Glutamicibacter mishrai</name>
    <dbReference type="NCBI Taxonomy" id="1775880"/>
    <lineage>
        <taxon>Bacteria</taxon>
        <taxon>Bacillati</taxon>
        <taxon>Actinomycetota</taxon>
        <taxon>Actinomycetes</taxon>
        <taxon>Micrococcales</taxon>
        <taxon>Micrococcaceae</taxon>
        <taxon>Glutamicibacter</taxon>
    </lineage>
</organism>
<dbReference type="EMBL" id="CP032549">
    <property type="protein sequence ID" value="QIV85771.1"/>
    <property type="molecule type" value="Genomic_DNA"/>
</dbReference>
<evidence type="ECO:0000256" key="2">
    <source>
        <dbReference type="ARBA" id="ARBA00022714"/>
    </source>
</evidence>
<dbReference type="InterPro" id="IPR006058">
    <property type="entry name" value="2Fe2S_fd_BS"/>
</dbReference>
<evidence type="ECO:0000259" key="5">
    <source>
        <dbReference type="PROSITE" id="PS51340"/>
    </source>
</evidence>
<dbReference type="InterPro" id="IPR017927">
    <property type="entry name" value="FAD-bd_FR_type"/>
</dbReference>
<dbReference type="InterPro" id="IPR001041">
    <property type="entry name" value="2Fe-2S_ferredoxin-type"/>
</dbReference>
<dbReference type="PANTHER" id="PTHR47354:SF5">
    <property type="entry name" value="PROTEIN RFBI"/>
    <property type="match status" value="1"/>
</dbReference>
<reference evidence="7 8" key="1">
    <citation type="submission" date="2018-09" db="EMBL/GenBank/DDBJ databases">
        <title>Glutamicibacter mishrai S5-52T (LMG 29155T = KCTC 39846T).</title>
        <authorList>
            <person name="Das S.K."/>
        </authorList>
    </citation>
    <scope>NUCLEOTIDE SEQUENCE [LARGE SCALE GENOMIC DNA]</scope>
    <source>
        <strain evidence="7 8">S5-52</strain>
    </source>
</reference>
<dbReference type="Gene3D" id="3.40.50.80">
    <property type="entry name" value="Nucleotide-binding domain of ferredoxin-NADP reductase (FNR) module"/>
    <property type="match status" value="1"/>
</dbReference>
<sequence>MRIDQLFRFPVKGLPGESIESVPVHEDGGLLGDRSVAFSNGTVDVSDGEWSSCLSFTILKNDKSLQKWSVKSEPPMITVSAPGTPSNNSLTFDSSHPDGRIELREYLSAHLPTQGSHPRQVVSTPRGMFDSKLSGISLINPNTVKQLSNAGKIDLDPRRYRGNILLEGLPAFAEFGLIGKILRIGDVKIAITKSIERCSATSVNPETTEVDANGPRLLATHFGHLHCGIYGTVLTSGTLDVGSSIEVENMSADEKHLVPSKRSPRFATVLDAVHHRSEIVELTLSDPFNWFSDHDEAGKYLRVHFADPLWRNYTITSVANGAVKIAVRLQGAVSQRLAKLRAGDELLVSGPYGTTTAANVLRRKTAFVTAGIGITPVLGLLRDTENASLVDELHMLHVERGLPSELSDRAVQVSEPLSAKVVRHHFDSSIRRPTREEIASVVEACDSVVICGPEGFTRSVNDLCVALGIPPENIHSEMFASPQTDLSKLFKEFPATGVSCRESGTEFTWKPEDGVLLEALESAGVDAPSLCRAGTCGQCSVRLLKGSVSYPMEPSASVSAGQILTCVSVPAEPIELEI</sequence>
<evidence type="ECO:0000256" key="3">
    <source>
        <dbReference type="ARBA" id="ARBA00023014"/>
    </source>
</evidence>
<dbReference type="Pfam" id="PF03473">
    <property type="entry name" value="MOSC"/>
    <property type="match status" value="1"/>
</dbReference>
<evidence type="ECO:0000313" key="7">
    <source>
        <dbReference type="EMBL" id="QIV85771.1"/>
    </source>
</evidence>
<dbReference type="SUPFAM" id="SSF50800">
    <property type="entry name" value="PK beta-barrel domain-like"/>
    <property type="match status" value="1"/>
</dbReference>
<feature type="domain" description="MOSC" evidence="5">
    <location>
        <begin position="104"/>
        <end position="248"/>
    </location>
</feature>
<dbReference type="InterPro" id="IPR050415">
    <property type="entry name" value="MRET"/>
</dbReference>
<feature type="domain" description="2Fe-2S ferredoxin-type" evidence="4">
    <location>
        <begin position="496"/>
        <end position="578"/>
    </location>
</feature>
<keyword evidence="3" id="KW-0411">Iron-sulfur</keyword>
<dbReference type="InterPro" id="IPR011037">
    <property type="entry name" value="Pyrv_Knase-like_insert_dom_sf"/>
</dbReference>
<dbReference type="InterPro" id="IPR008333">
    <property type="entry name" value="Cbr1-like_FAD-bd_dom"/>
</dbReference>
<dbReference type="Pfam" id="PF00111">
    <property type="entry name" value="Fer2"/>
    <property type="match status" value="1"/>
</dbReference>
<dbReference type="InterPro" id="IPR012675">
    <property type="entry name" value="Beta-grasp_dom_sf"/>
</dbReference>
<dbReference type="Gene3D" id="3.10.20.30">
    <property type="match status" value="1"/>
</dbReference>
<dbReference type="SUPFAM" id="SSF54292">
    <property type="entry name" value="2Fe-2S ferredoxin-like"/>
    <property type="match status" value="1"/>
</dbReference>
<dbReference type="PROSITE" id="PS51384">
    <property type="entry name" value="FAD_FR"/>
    <property type="match status" value="1"/>
</dbReference>
<dbReference type="Proteomes" id="UP000502331">
    <property type="component" value="Chromosome"/>
</dbReference>
<evidence type="ECO:0000256" key="1">
    <source>
        <dbReference type="ARBA" id="ARBA00001974"/>
    </source>
</evidence>
<dbReference type="PROSITE" id="PS51085">
    <property type="entry name" value="2FE2S_FER_2"/>
    <property type="match status" value="1"/>
</dbReference>
<dbReference type="AlphaFoldDB" id="A0A6H0SGV0"/>
<proteinExistence type="predicted"/>
<name>A0A6H0SGV0_9MICC</name>
<dbReference type="GO" id="GO:0030170">
    <property type="term" value="F:pyridoxal phosphate binding"/>
    <property type="evidence" value="ECO:0007669"/>
    <property type="project" value="InterPro"/>
</dbReference>
<dbReference type="CDD" id="cd00207">
    <property type="entry name" value="fer2"/>
    <property type="match status" value="1"/>
</dbReference>
<dbReference type="PROSITE" id="PS00197">
    <property type="entry name" value="2FE2S_FER_1"/>
    <property type="match status" value="1"/>
</dbReference>
<dbReference type="GO" id="GO:0051537">
    <property type="term" value="F:2 iron, 2 sulfur cluster binding"/>
    <property type="evidence" value="ECO:0007669"/>
    <property type="project" value="UniProtKB-KW"/>
</dbReference>
<dbReference type="SUPFAM" id="SSF52343">
    <property type="entry name" value="Ferredoxin reductase-like, C-terminal NADP-linked domain"/>
    <property type="match status" value="1"/>
</dbReference>
<accession>A0A6H0SGV0</accession>
<dbReference type="GO" id="GO:0030151">
    <property type="term" value="F:molybdenum ion binding"/>
    <property type="evidence" value="ECO:0007669"/>
    <property type="project" value="InterPro"/>
</dbReference>
<keyword evidence="2" id="KW-0408">Iron</keyword>
<protein>
    <submittedName>
        <fullName evidence="7">MOSC domain-containing protein</fullName>
    </submittedName>
</protein>
<dbReference type="InterPro" id="IPR036010">
    <property type="entry name" value="2Fe-2S_ferredoxin-like_sf"/>
</dbReference>
<dbReference type="RefSeq" id="WP_172511026.1">
    <property type="nucleotide sequence ID" value="NZ_CP032549.1"/>
</dbReference>
<dbReference type="Gene3D" id="2.40.33.20">
    <property type="entry name" value="PK beta-barrel domain-like"/>
    <property type="match status" value="1"/>
</dbReference>
<dbReference type="PANTHER" id="PTHR47354">
    <property type="entry name" value="NADH OXIDOREDUCTASE HCR"/>
    <property type="match status" value="1"/>
</dbReference>
<dbReference type="GO" id="GO:0016491">
    <property type="term" value="F:oxidoreductase activity"/>
    <property type="evidence" value="ECO:0007669"/>
    <property type="project" value="InterPro"/>
</dbReference>
<comment type="cofactor">
    <cofactor evidence="1">
        <name>FAD</name>
        <dbReference type="ChEBI" id="CHEBI:57692"/>
    </cofactor>
</comment>
<keyword evidence="8" id="KW-1185">Reference proteome</keyword>
<evidence type="ECO:0000259" key="6">
    <source>
        <dbReference type="PROSITE" id="PS51384"/>
    </source>
</evidence>
<dbReference type="Gene3D" id="2.40.30.10">
    <property type="entry name" value="Translation factors"/>
    <property type="match status" value="1"/>
</dbReference>
<dbReference type="InterPro" id="IPR017938">
    <property type="entry name" value="Riboflavin_synthase-like_b-brl"/>
</dbReference>
<keyword evidence="2" id="KW-0001">2Fe-2S</keyword>